<dbReference type="Proteomes" id="UP000319257">
    <property type="component" value="Unassembled WGS sequence"/>
</dbReference>
<dbReference type="Pfam" id="PF11951">
    <property type="entry name" value="Fungal_trans_2"/>
    <property type="match status" value="1"/>
</dbReference>
<feature type="transmembrane region" description="Helical" evidence="3">
    <location>
        <begin position="410"/>
        <end position="430"/>
    </location>
</feature>
<comment type="caution">
    <text evidence="5">The sequence shown here is derived from an EMBL/GenBank/DDBJ whole genome shotgun (WGS) entry which is preliminary data.</text>
</comment>
<dbReference type="GeneID" id="41974861"/>
<protein>
    <recommendedName>
        <fullName evidence="4">Zn(2)-C6 fungal-type domain-containing protein</fullName>
    </recommendedName>
</protein>
<feature type="compositionally biased region" description="Low complexity" evidence="2">
    <location>
        <begin position="118"/>
        <end position="138"/>
    </location>
</feature>
<accession>A0A507AYQ8</accession>
<dbReference type="PANTHER" id="PTHR47784:SF5">
    <property type="entry name" value="STEROL UPTAKE CONTROL PROTEIN 2"/>
    <property type="match status" value="1"/>
</dbReference>
<dbReference type="OrthoDB" id="5295362at2759"/>
<dbReference type="PANTHER" id="PTHR47784">
    <property type="entry name" value="STEROL UPTAKE CONTROL PROTEIN 2"/>
    <property type="match status" value="1"/>
</dbReference>
<keyword evidence="6" id="KW-1185">Reference proteome</keyword>
<dbReference type="PROSITE" id="PS50048">
    <property type="entry name" value="ZN2_CY6_FUNGAL_2"/>
    <property type="match status" value="1"/>
</dbReference>
<dbReference type="RefSeq" id="XP_030993627.1">
    <property type="nucleotide sequence ID" value="XM_031142156.1"/>
</dbReference>
<dbReference type="STRING" id="1093900.A0A507AYQ8"/>
<feature type="region of interest" description="Disordered" evidence="2">
    <location>
        <begin position="118"/>
        <end position="154"/>
    </location>
</feature>
<evidence type="ECO:0000256" key="3">
    <source>
        <dbReference type="SAM" id="Phobius"/>
    </source>
</evidence>
<dbReference type="InParanoid" id="A0A507AYQ8"/>
<dbReference type="GO" id="GO:0001228">
    <property type="term" value="F:DNA-binding transcription activator activity, RNA polymerase II-specific"/>
    <property type="evidence" value="ECO:0007669"/>
    <property type="project" value="TreeGrafter"/>
</dbReference>
<evidence type="ECO:0000313" key="6">
    <source>
        <dbReference type="Proteomes" id="UP000319257"/>
    </source>
</evidence>
<keyword evidence="1" id="KW-0539">Nucleus</keyword>
<dbReference type="SUPFAM" id="SSF57701">
    <property type="entry name" value="Zn2/Cys6 DNA-binding domain"/>
    <property type="match status" value="1"/>
</dbReference>
<feature type="compositionally biased region" description="Pro residues" evidence="2">
    <location>
        <begin position="139"/>
        <end position="152"/>
    </location>
</feature>
<keyword evidence="3" id="KW-1133">Transmembrane helix</keyword>
<dbReference type="GO" id="GO:0008270">
    <property type="term" value="F:zinc ion binding"/>
    <property type="evidence" value="ECO:0007669"/>
    <property type="project" value="InterPro"/>
</dbReference>
<feature type="region of interest" description="Disordered" evidence="2">
    <location>
        <begin position="86"/>
        <end position="105"/>
    </location>
</feature>
<proteinExistence type="predicted"/>
<dbReference type="InterPro" id="IPR021858">
    <property type="entry name" value="Fun_TF"/>
</dbReference>
<dbReference type="CDD" id="cd00067">
    <property type="entry name" value="GAL4"/>
    <property type="match status" value="1"/>
</dbReference>
<dbReference type="SMART" id="SM00066">
    <property type="entry name" value="GAL4"/>
    <property type="match status" value="1"/>
</dbReference>
<gene>
    <name evidence="5" type="ORF">E0L32_007414</name>
</gene>
<dbReference type="PROSITE" id="PS00463">
    <property type="entry name" value="ZN2_CY6_FUNGAL_1"/>
    <property type="match status" value="1"/>
</dbReference>
<dbReference type="AlphaFoldDB" id="A0A507AYQ8"/>
<sequence>MSTRRTHTKSRNGCTNCKRRKVKCDEVWPCCFHCRRHNIPCSFALASKSAVDARVEAAAAAGSAGAPTPPSSAGLGPATPVGFGIGIGIPNTGSPSDDSRPPPRAILENVDSLLYSSPAASSTASTSTSGAHPSNNAAVPPPPPPLVPPPDSDPWSRDAELMHHYCTVTADSLAQRDDLRYVWKVVVPREAYEHRFLMHSILSVSATHKALLVPSRWHAYVSIAAYHQVLGSEGFRGMSSDINDDNWRAVYCFTAVMVLYYICLPTRSENRRLETPVLSIMELLCAIKGVRATVAPYLSRLTHSEFHPMVLRVFDAEDVGPDASKRSPPPLENSSLPANTYQVLNQLRVSLAADPAQFSQHYVDAAAELEKCAALIARRGVHAEPGAVLYWPYMLHDTVVADIRSMKPHALIVLAHFVGLLVIFENMFWFTRGWAKAVVRDIDRQLAGRPELASWLDWPKQQVISGYG</sequence>
<dbReference type="InterPro" id="IPR053157">
    <property type="entry name" value="Sterol_Uptake_Regulator"/>
</dbReference>
<evidence type="ECO:0000256" key="2">
    <source>
        <dbReference type="SAM" id="MobiDB-lite"/>
    </source>
</evidence>
<dbReference type="InterPro" id="IPR001138">
    <property type="entry name" value="Zn2Cys6_DnaBD"/>
</dbReference>
<reference evidence="5 6" key="1">
    <citation type="submission" date="2019-06" db="EMBL/GenBank/DDBJ databases">
        <title>Draft genome sequence of the filamentous fungus Phialemoniopsis curvata isolated from diesel fuel.</title>
        <authorList>
            <person name="Varaljay V.A."/>
            <person name="Lyon W.J."/>
            <person name="Crouch A.L."/>
            <person name="Drake C.E."/>
            <person name="Hollomon J.M."/>
            <person name="Nadeau L.J."/>
            <person name="Nunn H.S."/>
            <person name="Stevenson B.S."/>
            <person name="Bojanowski C.L."/>
            <person name="Crookes-Goodson W.J."/>
        </authorList>
    </citation>
    <scope>NUCLEOTIDE SEQUENCE [LARGE SCALE GENOMIC DNA]</scope>
    <source>
        <strain evidence="5 6">D216</strain>
    </source>
</reference>
<feature type="domain" description="Zn(2)-C6 fungal-type" evidence="4">
    <location>
        <begin position="13"/>
        <end position="43"/>
    </location>
</feature>
<evidence type="ECO:0000256" key="1">
    <source>
        <dbReference type="ARBA" id="ARBA00023242"/>
    </source>
</evidence>
<dbReference type="Pfam" id="PF00172">
    <property type="entry name" value="Zn_clus"/>
    <property type="match status" value="1"/>
</dbReference>
<dbReference type="Gene3D" id="4.10.240.10">
    <property type="entry name" value="Zn(2)-C6 fungal-type DNA-binding domain"/>
    <property type="match status" value="1"/>
</dbReference>
<evidence type="ECO:0000313" key="5">
    <source>
        <dbReference type="EMBL" id="TPX11916.1"/>
    </source>
</evidence>
<evidence type="ECO:0000259" key="4">
    <source>
        <dbReference type="PROSITE" id="PS50048"/>
    </source>
</evidence>
<name>A0A507AYQ8_9PEZI</name>
<keyword evidence="3" id="KW-0812">Transmembrane</keyword>
<dbReference type="InterPro" id="IPR036864">
    <property type="entry name" value="Zn2-C6_fun-type_DNA-bd_sf"/>
</dbReference>
<dbReference type="EMBL" id="SKBQ01000045">
    <property type="protein sequence ID" value="TPX11916.1"/>
    <property type="molecule type" value="Genomic_DNA"/>
</dbReference>
<organism evidence="5 6">
    <name type="scientific">Thyridium curvatum</name>
    <dbReference type="NCBI Taxonomy" id="1093900"/>
    <lineage>
        <taxon>Eukaryota</taxon>
        <taxon>Fungi</taxon>
        <taxon>Dikarya</taxon>
        <taxon>Ascomycota</taxon>
        <taxon>Pezizomycotina</taxon>
        <taxon>Sordariomycetes</taxon>
        <taxon>Sordariomycetidae</taxon>
        <taxon>Thyridiales</taxon>
        <taxon>Thyridiaceae</taxon>
        <taxon>Thyridium</taxon>
    </lineage>
</organism>
<keyword evidence="3" id="KW-0472">Membrane</keyword>